<feature type="region of interest" description="Disordered" evidence="1">
    <location>
        <begin position="121"/>
        <end position="157"/>
    </location>
</feature>
<dbReference type="Proteomes" id="UP001472677">
    <property type="component" value="Unassembled WGS sequence"/>
</dbReference>
<reference evidence="2 3" key="1">
    <citation type="journal article" date="2024" name="G3 (Bethesda)">
        <title>Genome assembly of Hibiscus sabdariffa L. provides insights into metabolisms of medicinal natural products.</title>
        <authorList>
            <person name="Kim T."/>
        </authorList>
    </citation>
    <scope>NUCLEOTIDE SEQUENCE [LARGE SCALE GENOMIC DNA]</scope>
    <source>
        <strain evidence="2">TK-2024</strain>
        <tissue evidence="2">Old leaves</tissue>
    </source>
</reference>
<accession>A0ABR2CAF8</accession>
<evidence type="ECO:0000256" key="1">
    <source>
        <dbReference type="SAM" id="MobiDB-lite"/>
    </source>
</evidence>
<proteinExistence type="predicted"/>
<evidence type="ECO:0000313" key="3">
    <source>
        <dbReference type="Proteomes" id="UP001472677"/>
    </source>
</evidence>
<organism evidence="2 3">
    <name type="scientific">Hibiscus sabdariffa</name>
    <name type="common">roselle</name>
    <dbReference type="NCBI Taxonomy" id="183260"/>
    <lineage>
        <taxon>Eukaryota</taxon>
        <taxon>Viridiplantae</taxon>
        <taxon>Streptophyta</taxon>
        <taxon>Embryophyta</taxon>
        <taxon>Tracheophyta</taxon>
        <taxon>Spermatophyta</taxon>
        <taxon>Magnoliopsida</taxon>
        <taxon>eudicotyledons</taxon>
        <taxon>Gunneridae</taxon>
        <taxon>Pentapetalae</taxon>
        <taxon>rosids</taxon>
        <taxon>malvids</taxon>
        <taxon>Malvales</taxon>
        <taxon>Malvaceae</taxon>
        <taxon>Malvoideae</taxon>
        <taxon>Hibiscus</taxon>
    </lineage>
</organism>
<sequence length="157" mass="17437">MLQNEKGRGLRKRQRFTKALQRVKELMAQPKDAIVLNQLATQSPPMLEPKYQRDMIVAHETTNQPPSKKLLRVLGSKADTILNEEDASPIKTNLQVPPLRPPIDHGKAPINVTIIDDSERYSYDPNAPGLLASKPTIPPSTTTTTNTPQIRATNPNS</sequence>
<dbReference type="EMBL" id="JBBPBM010000059">
    <property type="protein sequence ID" value="KAK8516392.1"/>
    <property type="molecule type" value="Genomic_DNA"/>
</dbReference>
<evidence type="ECO:0000313" key="2">
    <source>
        <dbReference type="EMBL" id="KAK8516392.1"/>
    </source>
</evidence>
<protein>
    <submittedName>
        <fullName evidence="2">Uncharacterized protein</fullName>
    </submittedName>
</protein>
<name>A0ABR2CAF8_9ROSI</name>
<comment type="caution">
    <text evidence="2">The sequence shown here is derived from an EMBL/GenBank/DDBJ whole genome shotgun (WGS) entry which is preliminary data.</text>
</comment>
<gene>
    <name evidence="2" type="ORF">V6N12_068999</name>
</gene>
<feature type="compositionally biased region" description="Low complexity" evidence="1">
    <location>
        <begin position="139"/>
        <end position="148"/>
    </location>
</feature>
<keyword evidence="3" id="KW-1185">Reference proteome</keyword>